<evidence type="ECO:0000259" key="1">
    <source>
        <dbReference type="Pfam" id="PF13392"/>
    </source>
</evidence>
<dbReference type="Gene3D" id="3.90.75.20">
    <property type="match status" value="1"/>
</dbReference>
<proteinExistence type="predicted"/>
<dbReference type="InterPro" id="IPR003615">
    <property type="entry name" value="HNH_nuc"/>
</dbReference>
<organism evidence="2 3">
    <name type="scientific">Thomasclavelia ramosa</name>
    <dbReference type="NCBI Taxonomy" id="1547"/>
    <lineage>
        <taxon>Bacteria</taxon>
        <taxon>Bacillati</taxon>
        <taxon>Bacillota</taxon>
        <taxon>Erysipelotrichia</taxon>
        <taxon>Erysipelotrichales</taxon>
        <taxon>Coprobacillaceae</taxon>
        <taxon>Thomasclavelia</taxon>
    </lineage>
</organism>
<gene>
    <name evidence="2" type="ORF">DXB93_19540</name>
</gene>
<keyword evidence="2" id="KW-0378">Hydrolase</keyword>
<evidence type="ECO:0000313" key="2">
    <source>
        <dbReference type="EMBL" id="RGD74872.1"/>
    </source>
</evidence>
<comment type="caution">
    <text evidence="2">The sequence shown here is derived from an EMBL/GenBank/DDBJ whole genome shotgun (WGS) entry which is preliminary data.</text>
</comment>
<accession>A0A3E3E000</accession>
<dbReference type="Pfam" id="PF13392">
    <property type="entry name" value="HNH_3"/>
    <property type="match status" value="1"/>
</dbReference>
<dbReference type="Proteomes" id="UP000261032">
    <property type="component" value="Unassembled WGS sequence"/>
</dbReference>
<protein>
    <submittedName>
        <fullName evidence="2">HNH endonuclease</fullName>
    </submittedName>
</protein>
<name>A0A3E3E000_9FIRM</name>
<feature type="domain" description="HNH nuclease" evidence="1">
    <location>
        <begin position="64"/>
        <end position="104"/>
    </location>
</feature>
<reference evidence="2 3" key="1">
    <citation type="submission" date="2018-08" db="EMBL/GenBank/DDBJ databases">
        <title>A genome reference for cultivated species of the human gut microbiota.</title>
        <authorList>
            <person name="Zou Y."/>
            <person name="Xue W."/>
            <person name="Luo G."/>
        </authorList>
    </citation>
    <scope>NUCLEOTIDE SEQUENCE [LARGE SCALE GENOMIC DNA]</scope>
    <source>
        <strain evidence="2 3">OM06-4</strain>
    </source>
</reference>
<dbReference type="GO" id="GO:0004519">
    <property type="term" value="F:endonuclease activity"/>
    <property type="evidence" value="ECO:0007669"/>
    <property type="project" value="UniProtKB-KW"/>
</dbReference>
<dbReference type="SUPFAM" id="SSF54060">
    <property type="entry name" value="His-Me finger endonucleases"/>
    <property type="match status" value="1"/>
</dbReference>
<keyword evidence="2" id="KW-0255">Endonuclease</keyword>
<evidence type="ECO:0000313" key="3">
    <source>
        <dbReference type="Proteomes" id="UP000261032"/>
    </source>
</evidence>
<sequence>MIENLKGELWKQYRDTDYYFSSYGRVKRKYRNKFRLLKPYKISCRKGSDRWVIKVYGKETSVTRSVYELFIGVIPDGYTIVHRNMVQSDNAAVNLKAVSRNELGVLYGGRTRMRKLVYDIEKNCFYKGTREAGKALNISRQTVSDYCNGKVKKPMFKLRWAGSDE</sequence>
<keyword evidence="2" id="KW-0540">Nuclease</keyword>
<dbReference type="EMBL" id="QUSL01000100">
    <property type="protein sequence ID" value="RGD74872.1"/>
    <property type="molecule type" value="Genomic_DNA"/>
</dbReference>
<dbReference type="AlphaFoldDB" id="A0A3E3E000"/>
<dbReference type="InterPro" id="IPR044925">
    <property type="entry name" value="His-Me_finger_sf"/>
</dbReference>